<dbReference type="Proteomes" id="UP001501257">
    <property type="component" value="Unassembled WGS sequence"/>
</dbReference>
<reference evidence="2" key="1">
    <citation type="journal article" date="2019" name="Int. J. Syst. Evol. Microbiol.">
        <title>The Global Catalogue of Microorganisms (GCM) 10K type strain sequencing project: providing services to taxonomists for standard genome sequencing and annotation.</title>
        <authorList>
            <consortium name="The Broad Institute Genomics Platform"/>
            <consortium name="The Broad Institute Genome Sequencing Center for Infectious Disease"/>
            <person name="Wu L."/>
            <person name="Ma J."/>
        </authorList>
    </citation>
    <scope>NUCLEOTIDE SEQUENCE [LARGE SCALE GENOMIC DNA]</scope>
    <source>
        <strain evidence="2">JCM 18952</strain>
    </source>
</reference>
<gene>
    <name evidence="1" type="ORF">GCM10025778_33780</name>
</gene>
<sequence length="71" mass="7975">MSENLSHYRQALLDERRSTHATLVGTIAEHVKNVSDVDELAFVPGQQHPVCSDSEEVLWLALEQLMFVDAP</sequence>
<name>A0ABP9TQ23_9MICC</name>
<evidence type="ECO:0000313" key="1">
    <source>
        <dbReference type="EMBL" id="GAA5228839.1"/>
    </source>
</evidence>
<organism evidence="1 2">
    <name type="scientific">Paeniglutamicibacter antarcticus</name>
    <dbReference type="NCBI Taxonomy" id="494023"/>
    <lineage>
        <taxon>Bacteria</taxon>
        <taxon>Bacillati</taxon>
        <taxon>Actinomycetota</taxon>
        <taxon>Actinomycetes</taxon>
        <taxon>Micrococcales</taxon>
        <taxon>Micrococcaceae</taxon>
        <taxon>Paeniglutamicibacter</taxon>
    </lineage>
</organism>
<protein>
    <submittedName>
        <fullName evidence="1">Uncharacterized protein</fullName>
    </submittedName>
</protein>
<comment type="caution">
    <text evidence="1">The sequence shown here is derived from an EMBL/GenBank/DDBJ whole genome shotgun (WGS) entry which is preliminary data.</text>
</comment>
<keyword evidence="2" id="KW-1185">Reference proteome</keyword>
<accession>A0ABP9TQ23</accession>
<proteinExistence type="predicted"/>
<evidence type="ECO:0000313" key="2">
    <source>
        <dbReference type="Proteomes" id="UP001501257"/>
    </source>
</evidence>
<dbReference type="EMBL" id="BAABLK010000090">
    <property type="protein sequence ID" value="GAA5228839.1"/>
    <property type="molecule type" value="Genomic_DNA"/>
</dbReference>
<dbReference type="RefSeq" id="WP_210102327.1">
    <property type="nucleotide sequence ID" value="NZ_BAABLK010000090.1"/>
</dbReference>